<dbReference type="InterPro" id="IPR006312">
    <property type="entry name" value="TatA/E"/>
</dbReference>
<dbReference type="RefSeq" id="WP_193528864.1">
    <property type="nucleotide sequence ID" value="NZ_JADCJZ010000001.1"/>
</dbReference>
<feature type="compositionally biased region" description="Basic and acidic residues" evidence="10">
    <location>
        <begin position="41"/>
        <end position="65"/>
    </location>
</feature>
<dbReference type="PANTHER" id="PTHR42982:SF1">
    <property type="entry name" value="SEC-INDEPENDENT PROTEIN TRANSLOCASE PROTEIN TATA"/>
    <property type="match status" value="1"/>
</dbReference>
<feature type="domain" description="Zinc-ribbon" evidence="11">
    <location>
        <begin position="86"/>
        <end position="108"/>
    </location>
</feature>
<organism evidence="12 13">
    <name type="scientific">Thermophilibacter gallinarum</name>
    <dbReference type="NCBI Taxonomy" id="2779357"/>
    <lineage>
        <taxon>Bacteria</taxon>
        <taxon>Bacillati</taxon>
        <taxon>Actinomycetota</taxon>
        <taxon>Coriobacteriia</taxon>
        <taxon>Coriobacteriales</taxon>
        <taxon>Atopobiaceae</taxon>
        <taxon>Thermophilibacter</taxon>
    </lineage>
</organism>
<keyword evidence="3 9" id="KW-1003">Cell membrane</keyword>
<dbReference type="PRINTS" id="PR01506">
    <property type="entry name" value="TATBPROTEIN"/>
</dbReference>
<evidence type="ECO:0000256" key="4">
    <source>
        <dbReference type="ARBA" id="ARBA00022692"/>
    </source>
</evidence>
<keyword evidence="4 9" id="KW-0812">Transmembrane</keyword>
<dbReference type="Gene3D" id="4.10.1060.50">
    <property type="match status" value="1"/>
</dbReference>
<name>A0ABR9QQP9_9ACTN</name>
<evidence type="ECO:0000256" key="9">
    <source>
        <dbReference type="HAMAP-Rule" id="MF_00236"/>
    </source>
</evidence>
<keyword evidence="2 9" id="KW-0813">Transport</keyword>
<dbReference type="Proteomes" id="UP001194273">
    <property type="component" value="Unassembled WGS sequence"/>
</dbReference>
<comment type="similarity">
    <text evidence="9">Belongs to the TatA/E family.</text>
</comment>
<comment type="subcellular location">
    <subcellularLocation>
        <location evidence="1 9">Cell membrane</location>
        <topology evidence="1 9">Single-pass membrane protein</topology>
    </subcellularLocation>
</comment>
<evidence type="ECO:0000256" key="6">
    <source>
        <dbReference type="ARBA" id="ARBA00022989"/>
    </source>
</evidence>
<dbReference type="Pfam" id="PF02416">
    <property type="entry name" value="TatA_B_E"/>
    <property type="match status" value="1"/>
</dbReference>
<evidence type="ECO:0000256" key="10">
    <source>
        <dbReference type="SAM" id="MobiDB-lite"/>
    </source>
</evidence>
<evidence type="ECO:0000256" key="1">
    <source>
        <dbReference type="ARBA" id="ARBA00004162"/>
    </source>
</evidence>
<comment type="function">
    <text evidence="9">Part of the twin-arginine translocation (Tat) system that transports large folded proteins containing a characteristic twin-arginine motif in their signal peptide across membranes. TatA could form the protein-conducting channel of the Tat system.</text>
</comment>
<dbReference type="InterPro" id="IPR038587">
    <property type="entry name" value="Ribosomal_eL40_sf"/>
</dbReference>
<dbReference type="PANTHER" id="PTHR42982">
    <property type="entry name" value="SEC-INDEPENDENT PROTEIN TRANSLOCASE PROTEIN TATA"/>
    <property type="match status" value="1"/>
</dbReference>
<accession>A0ABR9QQP9</accession>
<evidence type="ECO:0000256" key="5">
    <source>
        <dbReference type="ARBA" id="ARBA00022927"/>
    </source>
</evidence>
<sequence length="109" mass="11283">MIFGMGPIELLLIVVVVLVIFGPKNLPKIGSALGKTVKNVREGMEEGSEDKSDEAGSPIESHDDVEVIEDDDDADAPEAAASDAVFCSQCGAKNAAGAAFCSKCGNKLN</sequence>
<dbReference type="HAMAP" id="MF_00236">
    <property type="entry name" value="TatA_E"/>
    <property type="match status" value="1"/>
</dbReference>
<keyword evidence="7 9" id="KW-0811">Translocation</keyword>
<keyword evidence="13" id="KW-1185">Reference proteome</keyword>
<dbReference type="EMBL" id="JADCJZ010000001">
    <property type="protein sequence ID" value="MBE5023408.1"/>
    <property type="molecule type" value="Genomic_DNA"/>
</dbReference>
<gene>
    <name evidence="9 12" type="primary">tatA</name>
    <name evidence="12" type="ORF">INF26_00870</name>
</gene>
<dbReference type="NCBIfam" id="TIGR01411">
    <property type="entry name" value="tatAE"/>
    <property type="match status" value="1"/>
</dbReference>
<evidence type="ECO:0000256" key="2">
    <source>
        <dbReference type="ARBA" id="ARBA00022448"/>
    </source>
</evidence>
<protein>
    <recommendedName>
        <fullName evidence="9">Sec-independent protein translocase protein TatA</fullName>
    </recommendedName>
</protein>
<evidence type="ECO:0000256" key="7">
    <source>
        <dbReference type="ARBA" id="ARBA00023010"/>
    </source>
</evidence>
<dbReference type="InterPro" id="IPR026870">
    <property type="entry name" value="Zinc_ribbon_dom"/>
</dbReference>
<dbReference type="Pfam" id="PF13240">
    <property type="entry name" value="Zn_Ribbon_1"/>
    <property type="match status" value="1"/>
</dbReference>
<reference evidence="12 13" key="1">
    <citation type="submission" date="2020-10" db="EMBL/GenBank/DDBJ databases">
        <title>ChiBAC.</title>
        <authorList>
            <person name="Zenner C."/>
            <person name="Hitch T.C.A."/>
            <person name="Clavel T."/>
        </authorList>
    </citation>
    <scope>NUCLEOTIDE SEQUENCE [LARGE SCALE GENOMIC DNA]</scope>
    <source>
        <strain evidence="12 13">DSM 107455</strain>
    </source>
</reference>
<evidence type="ECO:0000259" key="11">
    <source>
        <dbReference type="Pfam" id="PF13240"/>
    </source>
</evidence>
<evidence type="ECO:0000256" key="8">
    <source>
        <dbReference type="ARBA" id="ARBA00023136"/>
    </source>
</evidence>
<evidence type="ECO:0000313" key="12">
    <source>
        <dbReference type="EMBL" id="MBE5023408.1"/>
    </source>
</evidence>
<keyword evidence="6 9" id="KW-1133">Transmembrane helix</keyword>
<dbReference type="InterPro" id="IPR003369">
    <property type="entry name" value="TatA/B/E"/>
</dbReference>
<evidence type="ECO:0000256" key="3">
    <source>
        <dbReference type="ARBA" id="ARBA00022475"/>
    </source>
</evidence>
<comment type="caution">
    <text evidence="12">The sequence shown here is derived from an EMBL/GenBank/DDBJ whole genome shotgun (WGS) entry which is preliminary data.</text>
</comment>
<feature type="region of interest" description="Disordered" evidence="10">
    <location>
        <begin position="41"/>
        <end position="76"/>
    </location>
</feature>
<keyword evidence="5 9" id="KW-0653">Protein transport</keyword>
<evidence type="ECO:0000313" key="13">
    <source>
        <dbReference type="Proteomes" id="UP001194273"/>
    </source>
</evidence>
<feature type="compositionally biased region" description="Acidic residues" evidence="10">
    <location>
        <begin position="66"/>
        <end position="76"/>
    </location>
</feature>
<comment type="subunit">
    <text evidence="9">The Tat system comprises two distinct complexes: a TatABC complex, containing multiple copies of TatA, TatB and TatC subunits, and a separate TatA complex, containing only TatA subunits. Substrates initially bind to the TatABC complex, which probably triggers association of the separate TatA complex to form the active translocon.</text>
</comment>
<dbReference type="Gene3D" id="1.20.5.3310">
    <property type="match status" value="1"/>
</dbReference>
<proteinExistence type="inferred from homology"/>
<keyword evidence="8 9" id="KW-0472">Membrane</keyword>